<feature type="domain" description="Cyanovirin-N" evidence="2">
    <location>
        <begin position="33"/>
        <end position="128"/>
    </location>
</feature>
<dbReference type="InterPro" id="IPR011058">
    <property type="entry name" value="Cyanovirin-N"/>
</dbReference>
<dbReference type="Proteomes" id="UP000244855">
    <property type="component" value="Unassembled WGS sequence"/>
</dbReference>
<sequence length="273" mass="30610">MKSLSLVVALTLKAYSAYATPVATEAVVVKPISSECINIRFQLNWLVAECLTGKDNMTRQKTAIWLHSYVENDHGTMKWKPQGYFDYSCRDCQLGGTTLTCTCDWFNPVKSSLDLSERIAVYNGYLMSDVGGTPTPPKVPSKYPVPDDFRYVYGGENYCVYDGKEDQCQAYAQFRSCFPTFDSYEGQWSNEPRNCHVPTVWSQQEARFVDFKFLAGGDWVVEGFDDYDCKGNVTVRHGVGSGRENGECVALGKEKAPTAFRILPAFDAAYIPN</sequence>
<dbReference type="Pfam" id="PF08881">
    <property type="entry name" value="CVNH"/>
    <property type="match status" value="1"/>
</dbReference>
<organism evidence="3 4">
    <name type="scientific">Periconia macrospinosa</name>
    <dbReference type="NCBI Taxonomy" id="97972"/>
    <lineage>
        <taxon>Eukaryota</taxon>
        <taxon>Fungi</taxon>
        <taxon>Dikarya</taxon>
        <taxon>Ascomycota</taxon>
        <taxon>Pezizomycotina</taxon>
        <taxon>Dothideomycetes</taxon>
        <taxon>Pleosporomycetidae</taxon>
        <taxon>Pleosporales</taxon>
        <taxon>Massarineae</taxon>
        <taxon>Periconiaceae</taxon>
        <taxon>Periconia</taxon>
    </lineage>
</organism>
<dbReference type="Gene3D" id="2.30.60.10">
    <property type="entry name" value="Cyanovirin-N"/>
    <property type="match status" value="1"/>
</dbReference>
<dbReference type="AlphaFoldDB" id="A0A2V1D691"/>
<reference evidence="3 4" key="1">
    <citation type="journal article" date="2018" name="Sci. Rep.">
        <title>Comparative genomics provides insights into the lifestyle and reveals functional heterogeneity of dark septate endophytic fungi.</title>
        <authorList>
            <person name="Knapp D.G."/>
            <person name="Nemeth J.B."/>
            <person name="Barry K."/>
            <person name="Hainaut M."/>
            <person name="Henrissat B."/>
            <person name="Johnson J."/>
            <person name="Kuo A."/>
            <person name="Lim J.H.P."/>
            <person name="Lipzen A."/>
            <person name="Nolan M."/>
            <person name="Ohm R.A."/>
            <person name="Tamas L."/>
            <person name="Grigoriev I.V."/>
            <person name="Spatafora J.W."/>
            <person name="Nagy L.G."/>
            <person name="Kovacs G.M."/>
        </authorList>
    </citation>
    <scope>NUCLEOTIDE SEQUENCE [LARGE SCALE GENOMIC DNA]</scope>
    <source>
        <strain evidence="3 4">DSE2036</strain>
    </source>
</reference>
<dbReference type="EMBL" id="KZ805580">
    <property type="protein sequence ID" value="PVH93562.1"/>
    <property type="molecule type" value="Genomic_DNA"/>
</dbReference>
<evidence type="ECO:0000256" key="1">
    <source>
        <dbReference type="SAM" id="SignalP"/>
    </source>
</evidence>
<evidence type="ECO:0000313" key="4">
    <source>
        <dbReference type="Proteomes" id="UP000244855"/>
    </source>
</evidence>
<dbReference type="SUPFAM" id="SSF51322">
    <property type="entry name" value="Cyanovirin-N"/>
    <property type="match status" value="1"/>
</dbReference>
<proteinExistence type="predicted"/>
<dbReference type="SMART" id="SM01111">
    <property type="entry name" value="CVNH"/>
    <property type="match status" value="1"/>
</dbReference>
<keyword evidence="1" id="KW-0732">Signal</keyword>
<protein>
    <recommendedName>
        <fullName evidence="2">Cyanovirin-N domain-containing protein</fullName>
    </recommendedName>
</protein>
<evidence type="ECO:0000259" key="2">
    <source>
        <dbReference type="SMART" id="SM01111"/>
    </source>
</evidence>
<gene>
    <name evidence="3" type="ORF">DM02DRAFT_661823</name>
</gene>
<accession>A0A2V1D691</accession>
<feature type="signal peptide" evidence="1">
    <location>
        <begin position="1"/>
        <end position="19"/>
    </location>
</feature>
<dbReference type="InterPro" id="IPR036673">
    <property type="entry name" value="Cyanovirin-N_sf"/>
</dbReference>
<dbReference type="OrthoDB" id="4672515at2759"/>
<evidence type="ECO:0000313" key="3">
    <source>
        <dbReference type="EMBL" id="PVH93562.1"/>
    </source>
</evidence>
<name>A0A2V1D691_9PLEO</name>
<feature type="chain" id="PRO_5016087022" description="Cyanovirin-N domain-containing protein" evidence="1">
    <location>
        <begin position="20"/>
        <end position="273"/>
    </location>
</feature>
<dbReference type="STRING" id="97972.A0A2V1D691"/>
<keyword evidence="4" id="KW-1185">Reference proteome</keyword>